<dbReference type="PANTHER" id="PTHR48101">
    <property type="entry name" value="METHYLMALONYL-COA MUTASE, MITOCHONDRIAL-RELATED"/>
    <property type="match status" value="1"/>
</dbReference>
<evidence type="ECO:0000256" key="5">
    <source>
        <dbReference type="ARBA" id="ARBA00023285"/>
    </source>
</evidence>
<dbReference type="InterPro" id="IPR036724">
    <property type="entry name" value="Cobalamin-bd_sf"/>
</dbReference>
<protein>
    <submittedName>
        <fullName evidence="8">Methylmalonyl-CoA mutase</fullName>
    </submittedName>
</protein>
<dbReference type="GO" id="GO:0046872">
    <property type="term" value="F:metal ion binding"/>
    <property type="evidence" value="ECO:0007669"/>
    <property type="project" value="UniProtKB-KW"/>
</dbReference>
<dbReference type="InterPro" id="IPR006158">
    <property type="entry name" value="Cobalamin-bd"/>
</dbReference>
<dbReference type="CDD" id="cd02071">
    <property type="entry name" value="MM_CoA_mut_B12_BD"/>
    <property type="match status" value="1"/>
</dbReference>
<dbReference type="SUPFAM" id="SSF52242">
    <property type="entry name" value="Cobalamin (vitamin B12)-binding domain"/>
    <property type="match status" value="1"/>
</dbReference>
<reference evidence="8 9" key="1">
    <citation type="submission" date="2017-10" db="EMBL/GenBank/DDBJ databases">
        <title>The new phylogeny of genus Mycobacterium.</title>
        <authorList>
            <person name="Tortoli E."/>
            <person name="Trovato A."/>
            <person name="Cirillo D.M."/>
        </authorList>
    </citation>
    <scope>NUCLEOTIDE SEQUENCE [LARGE SCALE GENOMIC DNA]</scope>
    <source>
        <strain evidence="8 9">CCUG37673</strain>
    </source>
</reference>
<dbReference type="Pfam" id="PF02310">
    <property type="entry name" value="B12-binding"/>
    <property type="match status" value="1"/>
</dbReference>
<keyword evidence="9" id="KW-1185">Reference proteome</keyword>
<keyword evidence="4" id="KW-0413">Isomerase</keyword>
<evidence type="ECO:0000313" key="7">
    <source>
        <dbReference type="EMBL" id="GFG53524.1"/>
    </source>
</evidence>
<evidence type="ECO:0000313" key="9">
    <source>
        <dbReference type="Proteomes" id="UP000220914"/>
    </source>
</evidence>
<evidence type="ECO:0000256" key="2">
    <source>
        <dbReference type="ARBA" id="ARBA00022628"/>
    </source>
</evidence>
<dbReference type="Proteomes" id="UP000220914">
    <property type="component" value="Unassembled WGS sequence"/>
</dbReference>
<dbReference type="PANTHER" id="PTHR48101:SF1">
    <property type="entry name" value="METHYLMALONYL-COA MUTASE, LARGE SUBUNIT"/>
    <property type="match status" value="1"/>
</dbReference>
<dbReference type="GO" id="GO:0004494">
    <property type="term" value="F:methylmalonyl-CoA mutase activity"/>
    <property type="evidence" value="ECO:0007669"/>
    <property type="project" value="UniProtKB-EC"/>
</dbReference>
<dbReference type="AlphaFoldDB" id="A0A2A7N3F5"/>
<name>A0A2A7N3F5_MYCAG</name>
<sequence>MIRVLLAKPGIDGHDVGVKIVARALRDAGMEVIYTGLRTTIPDVARAAVQEDVDVVGVSNLSAQHVRLMRELKERLDAAGAHDILMIAGGSLLPEDIEELGRMGIDGCFPPGTDTADIVSFIEERVAAIRGAQHAEA</sequence>
<evidence type="ECO:0000259" key="6">
    <source>
        <dbReference type="PROSITE" id="PS51332"/>
    </source>
</evidence>
<dbReference type="RefSeq" id="WP_097940482.1">
    <property type="nucleotide sequence ID" value="NZ_BLKS01000001.1"/>
</dbReference>
<evidence type="ECO:0000256" key="4">
    <source>
        <dbReference type="ARBA" id="ARBA00023235"/>
    </source>
</evidence>
<evidence type="ECO:0000313" key="8">
    <source>
        <dbReference type="EMBL" id="PEG38602.1"/>
    </source>
</evidence>
<keyword evidence="2" id="KW-0846">Cobalamin</keyword>
<evidence type="ECO:0000256" key="3">
    <source>
        <dbReference type="ARBA" id="ARBA00022723"/>
    </source>
</evidence>
<dbReference type="Gene3D" id="3.40.50.280">
    <property type="entry name" value="Cobalamin-binding domain"/>
    <property type="match status" value="1"/>
</dbReference>
<gene>
    <name evidence="8" type="ORF">CQY20_12985</name>
    <name evidence="7" type="ORF">MAGR_49650</name>
</gene>
<evidence type="ECO:0000313" key="10">
    <source>
        <dbReference type="Proteomes" id="UP000465302"/>
    </source>
</evidence>
<proteinExistence type="predicted"/>
<dbReference type="EMBL" id="PDCP01000019">
    <property type="protein sequence ID" value="PEG38602.1"/>
    <property type="molecule type" value="Genomic_DNA"/>
</dbReference>
<dbReference type="PROSITE" id="PS51332">
    <property type="entry name" value="B12_BINDING"/>
    <property type="match status" value="1"/>
</dbReference>
<feature type="domain" description="B12-binding" evidence="6">
    <location>
        <begin position="1"/>
        <end position="129"/>
    </location>
</feature>
<organism evidence="8 9">
    <name type="scientific">Mycolicibacterium agri</name>
    <name type="common">Mycobacterium agri</name>
    <dbReference type="NCBI Taxonomy" id="36811"/>
    <lineage>
        <taxon>Bacteria</taxon>
        <taxon>Bacillati</taxon>
        <taxon>Actinomycetota</taxon>
        <taxon>Actinomycetes</taxon>
        <taxon>Mycobacteriales</taxon>
        <taxon>Mycobacteriaceae</taxon>
        <taxon>Mycolicibacterium</taxon>
    </lineage>
</organism>
<keyword evidence="3" id="KW-0479">Metal-binding</keyword>
<keyword evidence="5" id="KW-0170">Cobalt</keyword>
<dbReference type="EMBL" id="BLKS01000001">
    <property type="protein sequence ID" value="GFG53524.1"/>
    <property type="molecule type" value="Genomic_DNA"/>
</dbReference>
<dbReference type="GO" id="GO:0031419">
    <property type="term" value="F:cobalamin binding"/>
    <property type="evidence" value="ECO:0007669"/>
    <property type="project" value="UniProtKB-KW"/>
</dbReference>
<dbReference type="Proteomes" id="UP000465302">
    <property type="component" value="Unassembled WGS sequence"/>
</dbReference>
<comment type="caution">
    <text evidence="8">The sequence shown here is derived from an EMBL/GenBank/DDBJ whole genome shotgun (WGS) entry which is preliminary data.</text>
</comment>
<accession>A0A2A7N3F5</accession>
<dbReference type="NCBIfam" id="TIGR00640">
    <property type="entry name" value="acid_CoA_mut_C"/>
    <property type="match status" value="1"/>
</dbReference>
<reference evidence="7 10" key="2">
    <citation type="journal article" date="2019" name="Emerg. Microbes Infect.">
        <title>Comprehensive subspecies identification of 175 nontuberculous mycobacteria species based on 7547 genomic profiles.</title>
        <authorList>
            <person name="Matsumoto Y."/>
            <person name="Kinjo T."/>
            <person name="Motooka D."/>
            <person name="Nabeya D."/>
            <person name="Jung N."/>
            <person name="Uechi K."/>
            <person name="Horii T."/>
            <person name="Iida T."/>
            <person name="Fujita J."/>
            <person name="Nakamura S."/>
        </authorList>
    </citation>
    <scope>NUCLEOTIDE SEQUENCE [LARGE SCALE GENOMIC DNA]</scope>
    <source>
        <strain evidence="7 10">JCM 6377</strain>
    </source>
</reference>
<dbReference type="InterPro" id="IPR006159">
    <property type="entry name" value="Acid_CoA_mut_C"/>
</dbReference>
<comment type="cofactor">
    <cofactor evidence="1">
        <name>adenosylcob(III)alamin</name>
        <dbReference type="ChEBI" id="CHEBI:18408"/>
    </cofactor>
</comment>
<reference evidence="7" key="3">
    <citation type="submission" date="2020-02" db="EMBL/GenBank/DDBJ databases">
        <authorList>
            <person name="Matsumoto Y."/>
            <person name="Motooka D."/>
            <person name="Nakamura S."/>
        </authorList>
    </citation>
    <scope>NUCLEOTIDE SEQUENCE</scope>
    <source>
        <strain evidence="7">JCM 6377</strain>
    </source>
</reference>
<dbReference type="OrthoDB" id="9788468at2"/>
<evidence type="ECO:0000256" key="1">
    <source>
        <dbReference type="ARBA" id="ARBA00001922"/>
    </source>
</evidence>